<dbReference type="CDD" id="cd20653">
    <property type="entry name" value="CYP81"/>
    <property type="match status" value="1"/>
</dbReference>
<evidence type="ECO:0008006" key="14">
    <source>
        <dbReference type="Google" id="ProtNLM"/>
    </source>
</evidence>
<evidence type="ECO:0000256" key="6">
    <source>
        <dbReference type="ARBA" id="ARBA00023004"/>
    </source>
</evidence>
<evidence type="ECO:0000256" key="1">
    <source>
        <dbReference type="ARBA" id="ARBA00004370"/>
    </source>
</evidence>
<accession>A0AAN9PXV5</accession>
<reference evidence="12 13" key="1">
    <citation type="submission" date="2024-01" db="EMBL/GenBank/DDBJ databases">
        <title>The genomes of 5 underutilized Papilionoideae crops provide insights into root nodulation and disease resistance.</title>
        <authorList>
            <person name="Yuan L."/>
        </authorList>
    </citation>
    <scope>NUCLEOTIDE SEQUENCE [LARGE SCALE GENOMIC DNA]</scope>
    <source>
        <strain evidence="12">LY-2023</strain>
        <tissue evidence="12">Leaf</tissue>
    </source>
</reference>
<comment type="similarity">
    <text evidence="2 10">Belongs to the cytochrome P450 family.</text>
</comment>
<keyword evidence="7 10" id="KW-0503">Monooxygenase</keyword>
<dbReference type="Gene3D" id="1.10.630.10">
    <property type="entry name" value="Cytochrome P450"/>
    <property type="match status" value="1"/>
</dbReference>
<name>A0AAN9PXV5_CLITE</name>
<evidence type="ECO:0000256" key="3">
    <source>
        <dbReference type="ARBA" id="ARBA00022617"/>
    </source>
</evidence>
<dbReference type="InterPro" id="IPR036396">
    <property type="entry name" value="Cyt_P450_sf"/>
</dbReference>
<gene>
    <name evidence="12" type="ORF">RJT34_00125</name>
</gene>
<feature type="signal peptide" evidence="11">
    <location>
        <begin position="1"/>
        <end position="23"/>
    </location>
</feature>
<dbReference type="EMBL" id="JAYKXN010000001">
    <property type="protein sequence ID" value="KAK7316565.1"/>
    <property type="molecule type" value="Genomic_DNA"/>
</dbReference>
<feature type="binding site" description="axial binding residue" evidence="9">
    <location>
        <position position="434"/>
    </location>
    <ligand>
        <name>heme</name>
        <dbReference type="ChEBI" id="CHEBI:30413"/>
    </ligand>
    <ligandPart>
        <name>Fe</name>
        <dbReference type="ChEBI" id="CHEBI:18248"/>
    </ligandPart>
</feature>
<dbReference type="GO" id="GO:0020037">
    <property type="term" value="F:heme binding"/>
    <property type="evidence" value="ECO:0007669"/>
    <property type="project" value="InterPro"/>
</dbReference>
<keyword evidence="6 9" id="KW-0408">Iron</keyword>
<dbReference type="GO" id="GO:0005506">
    <property type="term" value="F:iron ion binding"/>
    <property type="evidence" value="ECO:0007669"/>
    <property type="project" value="InterPro"/>
</dbReference>
<evidence type="ECO:0000256" key="8">
    <source>
        <dbReference type="ARBA" id="ARBA00023136"/>
    </source>
</evidence>
<sequence length="496" mass="56911">MGTSLYYSLLSLAFILTLKLLLQRRTLKNLPPSPPTLPIIGNLHHLKTPLHRSLHTLSNKYGHIFSLWFGSRLVVVISSPTLVQQCFTKHDIILANRPRFLTGKYLGFSYTSLGSTSYGDHFRNLRRIVTVDVLSTHRLNSFLEIRREETVRVVKKLALDTCQGFTRVQLRPRLTEMTFNNMMRMISGKRYYGEDSDVTDAEEAKQFRDIISEMMMLLGANNKGDFLPLLRWFDFDGLEKRLKKITETAQVFMQGLVEEHRSGKHKANTMIEHLLRLQESQPEYYSDYIIKGLIQAMLLAGTDTTALTIEWAMAALLNHPEMLKKAKDELENHVGKERLVDESDIPNLPYLQNIIYETLRLYSPAPLLLPHRSSEEFNIEGFTIPRNTIVLINAWAIQRDPQFWSDSTCFKPERFEEEGEQDKLFPFGIGRRACPGIGLAHRTMGLTLGLLIQCFEWKPLTDEEIDMTENKGVAMPKLIPLEALCKAGPISNKMLQ</sequence>
<dbReference type="InterPro" id="IPR001128">
    <property type="entry name" value="Cyt_P450"/>
</dbReference>
<dbReference type="InterPro" id="IPR002401">
    <property type="entry name" value="Cyt_P450_E_grp-I"/>
</dbReference>
<evidence type="ECO:0000256" key="9">
    <source>
        <dbReference type="PIRSR" id="PIRSR602401-1"/>
    </source>
</evidence>
<keyword evidence="8" id="KW-0472">Membrane</keyword>
<evidence type="ECO:0000256" key="10">
    <source>
        <dbReference type="RuleBase" id="RU000461"/>
    </source>
</evidence>
<evidence type="ECO:0000256" key="7">
    <source>
        <dbReference type="ARBA" id="ARBA00023033"/>
    </source>
</evidence>
<comment type="caution">
    <text evidence="12">The sequence shown here is derived from an EMBL/GenBank/DDBJ whole genome shotgun (WGS) entry which is preliminary data.</text>
</comment>
<evidence type="ECO:0000256" key="5">
    <source>
        <dbReference type="ARBA" id="ARBA00023002"/>
    </source>
</evidence>
<dbReference type="PANTHER" id="PTHR47947">
    <property type="entry name" value="CYTOCHROME P450 82C3-RELATED"/>
    <property type="match status" value="1"/>
</dbReference>
<dbReference type="PANTHER" id="PTHR47947:SF24">
    <property type="entry name" value="ISOFLAVONE 2'-HYDROXYLASE-LIKE"/>
    <property type="match status" value="1"/>
</dbReference>
<keyword evidence="11" id="KW-0732">Signal</keyword>
<dbReference type="PRINTS" id="PR00385">
    <property type="entry name" value="P450"/>
</dbReference>
<proteinExistence type="inferred from homology"/>
<dbReference type="PROSITE" id="PS00086">
    <property type="entry name" value="CYTOCHROME_P450"/>
    <property type="match status" value="1"/>
</dbReference>
<protein>
    <recommendedName>
        <fullName evidence="14">Cytochrome P450</fullName>
    </recommendedName>
</protein>
<dbReference type="Pfam" id="PF00067">
    <property type="entry name" value="p450"/>
    <property type="match status" value="1"/>
</dbReference>
<keyword evidence="4 9" id="KW-0479">Metal-binding</keyword>
<comment type="subcellular location">
    <subcellularLocation>
        <location evidence="1">Membrane</location>
    </subcellularLocation>
</comment>
<dbReference type="InterPro" id="IPR050651">
    <property type="entry name" value="Plant_Cytochrome_P450_Monoox"/>
</dbReference>
<comment type="cofactor">
    <cofactor evidence="9">
        <name>heme</name>
        <dbReference type="ChEBI" id="CHEBI:30413"/>
    </cofactor>
</comment>
<keyword evidence="5 10" id="KW-0560">Oxidoreductase</keyword>
<dbReference type="GO" id="GO:0016020">
    <property type="term" value="C:membrane"/>
    <property type="evidence" value="ECO:0007669"/>
    <property type="project" value="UniProtKB-SubCell"/>
</dbReference>
<dbReference type="PRINTS" id="PR00463">
    <property type="entry name" value="EP450I"/>
</dbReference>
<dbReference type="Proteomes" id="UP001359559">
    <property type="component" value="Unassembled WGS sequence"/>
</dbReference>
<keyword evidence="3 9" id="KW-0349">Heme</keyword>
<evidence type="ECO:0000256" key="4">
    <source>
        <dbReference type="ARBA" id="ARBA00022723"/>
    </source>
</evidence>
<dbReference type="GO" id="GO:0016705">
    <property type="term" value="F:oxidoreductase activity, acting on paired donors, with incorporation or reduction of molecular oxygen"/>
    <property type="evidence" value="ECO:0007669"/>
    <property type="project" value="InterPro"/>
</dbReference>
<evidence type="ECO:0000256" key="11">
    <source>
        <dbReference type="SAM" id="SignalP"/>
    </source>
</evidence>
<evidence type="ECO:0000313" key="12">
    <source>
        <dbReference type="EMBL" id="KAK7316565.1"/>
    </source>
</evidence>
<dbReference type="SUPFAM" id="SSF48264">
    <property type="entry name" value="Cytochrome P450"/>
    <property type="match status" value="1"/>
</dbReference>
<dbReference type="AlphaFoldDB" id="A0AAN9PXV5"/>
<keyword evidence="13" id="KW-1185">Reference proteome</keyword>
<dbReference type="FunFam" id="1.10.630.10:FF:000023">
    <property type="entry name" value="Cytochrome P450 family protein"/>
    <property type="match status" value="1"/>
</dbReference>
<dbReference type="GO" id="GO:0004497">
    <property type="term" value="F:monooxygenase activity"/>
    <property type="evidence" value="ECO:0007669"/>
    <property type="project" value="UniProtKB-KW"/>
</dbReference>
<evidence type="ECO:0000313" key="13">
    <source>
        <dbReference type="Proteomes" id="UP001359559"/>
    </source>
</evidence>
<organism evidence="12 13">
    <name type="scientific">Clitoria ternatea</name>
    <name type="common">Butterfly pea</name>
    <dbReference type="NCBI Taxonomy" id="43366"/>
    <lineage>
        <taxon>Eukaryota</taxon>
        <taxon>Viridiplantae</taxon>
        <taxon>Streptophyta</taxon>
        <taxon>Embryophyta</taxon>
        <taxon>Tracheophyta</taxon>
        <taxon>Spermatophyta</taxon>
        <taxon>Magnoliopsida</taxon>
        <taxon>eudicotyledons</taxon>
        <taxon>Gunneridae</taxon>
        <taxon>Pentapetalae</taxon>
        <taxon>rosids</taxon>
        <taxon>fabids</taxon>
        <taxon>Fabales</taxon>
        <taxon>Fabaceae</taxon>
        <taxon>Papilionoideae</taxon>
        <taxon>50 kb inversion clade</taxon>
        <taxon>NPAAA clade</taxon>
        <taxon>indigoferoid/millettioid clade</taxon>
        <taxon>Phaseoleae</taxon>
        <taxon>Clitoria</taxon>
    </lineage>
</organism>
<evidence type="ECO:0000256" key="2">
    <source>
        <dbReference type="ARBA" id="ARBA00010617"/>
    </source>
</evidence>
<feature type="chain" id="PRO_5042913164" description="Cytochrome P450" evidence="11">
    <location>
        <begin position="24"/>
        <end position="496"/>
    </location>
</feature>
<dbReference type="InterPro" id="IPR017972">
    <property type="entry name" value="Cyt_P450_CS"/>
</dbReference>